<feature type="domain" description="K+ potassium transporter C-terminal" evidence="12">
    <location>
        <begin position="68"/>
        <end position="247"/>
    </location>
</feature>
<comment type="similarity">
    <text evidence="2">Belongs to the HAK/KUP transporter (TC 2.A.72.3) family.</text>
</comment>
<organism evidence="13 14">
    <name type="scientific">Rubroshorea leprosula</name>
    <dbReference type="NCBI Taxonomy" id="152421"/>
    <lineage>
        <taxon>Eukaryota</taxon>
        <taxon>Viridiplantae</taxon>
        <taxon>Streptophyta</taxon>
        <taxon>Embryophyta</taxon>
        <taxon>Tracheophyta</taxon>
        <taxon>Spermatophyta</taxon>
        <taxon>Magnoliopsida</taxon>
        <taxon>eudicotyledons</taxon>
        <taxon>Gunneridae</taxon>
        <taxon>Pentapetalae</taxon>
        <taxon>rosids</taxon>
        <taxon>malvids</taxon>
        <taxon>Malvales</taxon>
        <taxon>Dipterocarpaceae</taxon>
        <taxon>Rubroshorea</taxon>
    </lineage>
</organism>
<keyword evidence="8" id="KW-0406">Ion transport</keyword>
<keyword evidence="6" id="KW-0630">Potassium</keyword>
<dbReference type="AlphaFoldDB" id="A0AAV5L8K3"/>
<evidence type="ECO:0000313" key="14">
    <source>
        <dbReference type="Proteomes" id="UP001054252"/>
    </source>
</evidence>
<dbReference type="Pfam" id="PF22776">
    <property type="entry name" value="K_trans_C"/>
    <property type="match status" value="1"/>
</dbReference>
<keyword evidence="9 10" id="KW-0472">Membrane</keyword>
<reference evidence="13 14" key="1">
    <citation type="journal article" date="2021" name="Commun. Biol.">
        <title>The genome of Shorea leprosula (Dipterocarpaceae) highlights the ecological relevance of drought in aseasonal tropical rainforests.</title>
        <authorList>
            <person name="Ng K.K.S."/>
            <person name="Kobayashi M.J."/>
            <person name="Fawcett J.A."/>
            <person name="Hatakeyama M."/>
            <person name="Paape T."/>
            <person name="Ng C.H."/>
            <person name="Ang C.C."/>
            <person name="Tnah L.H."/>
            <person name="Lee C.T."/>
            <person name="Nishiyama T."/>
            <person name="Sese J."/>
            <person name="O'Brien M.J."/>
            <person name="Copetti D."/>
            <person name="Mohd Noor M.I."/>
            <person name="Ong R.C."/>
            <person name="Putra M."/>
            <person name="Sireger I.Z."/>
            <person name="Indrioko S."/>
            <person name="Kosugi Y."/>
            <person name="Izuno A."/>
            <person name="Isagi Y."/>
            <person name="Lee S.L."/>
            <person name="Shimizu K.K."/>
        </authorList>
    </citation>
    <scope>NUCLEOTIDE SEQUENCE [LARGE SCALE GENOMIC DNA]</scope>
    <source>
        <strain evidence="13">214</strain>
    </source>
</reference>
<keyword evidence="14" id="KW-1185">Reference proteome</keyword>
<keyword evidence="7 10" id="KW-1133">Transmembrane helix</keyword>
<evidence type="ECO:0000256" key="1">
    <source>
        <dbReference type="ARBA" id="ARBA00004651"/>
    </source>
</evidence>
<gene>
    <name evidence="13" type="ORF">SLEP1_g41766</name>
</gene>
<evidence type="ECO:0000256" key="4">
    <source>
        <dbReference type="ARBA" id="ARBA00022538"/>
    </source>
</evidence>
<dbReference type="PANTHER" id="PTHR30540">
    <property type="entry name" value="OSMOTIC STRESS POTASSIUM TRANSPORTER"/>
    <property type="match status" value="1"/>
</dbReference>
<dbReference type="InterPro" id="IPR003855">
    <property type="entry name" value="K+_transporter"/>
</dbReference>
<evidence type="ECO:0000256" key="6">
    <source>
        <dbReference type="ARBA" id="ARBA00022958"/>
    </source>
</evidence>
<keyword evidence="5 10" id="KW-0812">Transmembrane</keyword>
<evidence type="ECO:0000256" key="9">
    <source>
        <dbReference type="ARBA" id="ARBA00023136"/>
    </source>
</evidence>
<accession>A0AAV5L8K3</accession>
<evidence type="ECO:0000256" key="10">
    <source>
        <dbReference type="SAM" id="Phobius"/>
    </source>
</evidence>
<evidence type="ECO:0000256" key="3">
    <source>
        <dbReference type="ARBA" id="ARBA00022448"/>
    </source>
</evidence>
<dbReference type="InterPro" id="IPR053952">
    <property type="entry name" value="K_trans_C"/>
</dbReference>
<comment type="subcellular location">
    <subcellularLocation>
        <location evidence="1">Cell membrane</location>
        <topology evidence="1">Multi-pass membrane protein</topology>
    </subcellularLocation>
</comment>
<keyword evidence="4" id="KW-0633">Potassium transport</keyword>
<name>A0AAV5L8K3_9ROSI</name>
<comment type="caution">
    <text evidence="13">The sequence shown here is derived from an EMBL/GenBank/DDBJ whole genome shotgun (WGS) entry which is preliminary data.</text>
</comment>
<evidence type="ECO:0000256" key="8">
    <source>
        <dbReference type="ARBA" id="ARBA00023065"/>
    </source>
</evidence>
<dbReference type="Proteomes" id="UP001054252">
    <property type="component" value="Unassembled WGS sequence"/>
</dbReference>
<sequence>MENVYASAVCTKILEGGWIPFAISLILAFIMFGWCYGRHRKIEYELTHRIELAKLGTLLSDPGVRKVPGLCFFYTNIQDGLTLVLGHYVKNMRSLHKVIIFTTLKYLLVPKVDRHERIIVTKLGPESVYPCLIQYGYADPLNLEGDDFMSQVLSQFTKSLVAYVGNGLGCLPSEPRQAPPEISELEEAKMAGVVHIRGKTRFYISKKCGRFDRFMLVFYEVLHCNSRSALPTLGVPPPQCIEVGMLYEA</sequence>
<evidence type="ECO:0000256" key="5">
    <source>
        <dbReference type="ARBA" id="ARBA00022692"/>
    </source>
</evidence>
<evidence type="ECO:0000256" key="2">
    <source>
        <dbReference type="ARBA" id="ARBA00008440"/>
    </source>
</evidence>
<evidence type="ECO:0008006" key="15">
    <source>
        <dbReference type="Google" id="ProtNLM"/>
    </source>
</evidence>
<evidence type="ECO:0000256" key="7">
    <source>
        <dbReference type="ARBA" id="ARBA00022989"/>
    </source>
</evidence>
<dbReference type="InterPro" id="IPR053951">
    <property type="entry name" value="K_trans_N"/>
</dbReference>
<evidence type="ECO:0000259" key="11">
    <source>
        <dbReference type="Pfam" id="PF02705"/>
    </source>
</evidence>
<feature type="transmembrane region" description="Helical" evidence="10">
    <location>
        <begin position="17"/>
        <end position="36"/>
    </location>
</feature>
<dbReference type="Pfam" id="PF02705">
    <property type="entry name" value="K_trans"/>
    <property type="match status" value="1"/>
</dbReference>
<dbReference type="GO" id="GO:0015079">
    <property type="term" value="F:potassium ion transmembrane transporter activity"/>
    <property type="evidence" value="ECO:0007669"/>
    <property type="project" value="InterPro"/>
</dbReference>
<dbReference type="EMBL" id="BPVZ01000099">
    <property type="protein sequence ID" value="GKV33236.1"/>
    <property type="molecule type" value="Genomic_DNA"/>
</dbReference>
<evidence type="ECO:0000313" key="13">
    <source>
        <dbReference type="EMBL" id="GKV33236.1"/>
    </source>
</evidence>
<dbReference type="PANTHER" id="PTHR30540:SF13">
    <property type="entry name" value="POTASSIUM TRANSPORTER 17-RELATED"/>
    <property type="match status" value="1"/>
</dbReference>
<keyword evidence="3" id="KW-0813">Transport</keyword>
<feature type="domain" description="K+ potassium transporter integral membrane" evidence="11">
    <location>
        <begin position="2"/>
        <end position="54"/>
    </location>
</feature>
<evidence type="ECO:0000259" key="12">
    <source>
        <dbReference type="Pfam" id="PF22776"/>
    </source>
</evidence>
<proteinExistence type="inferred from homology"/>
<protein>
    <recommendedName>
        <fullName evidence="15">Potassium transporter</fullName>
    </recommendedName>
</protein>
<dbReference type="GO" id="GO:0005886">
    <property type="term" value="C:plasma membrane"/>
    <property type="evidence" value="ECO:0007669"/>
    <property type="project" value="UniProtKB-SubCell"/>
</dbReference>